<dbReference type="SMART" id="SM01063">
    <property type="entry name" value="CBM49"/>
    <property type="match status" value="1"/>
</dbReference>
<keyword evidence="3" id="KW-1185">Reference proteome</keyword>
<feature type="domain" description="Carbohydrate binding" evidence="1">
    <location>
        <begin position="1"/>
        <end position="75"/>
    </location>
</feature>
<dbReference type="Proteomes" id="UP000265520">
    <property type="component" value="Unassembled WGS sequence"/>
</dbReference>
<dbReference type="Pfam" id="PF09478">
    <property type="entry name" value="CBM49"/>
    <property type="match status" value="1"/>
</dbReference>
<evidence type="ECO:0000313" key="3">
    <source>
        <dbReference type="Proteomes" id="UP000265520"/>
    </source>
</evidence>
<proteinExistence type="predicted"/>
<dbReference type="GO" id="GO:0005201">
    <property type="term" value="F:extracellular matrix structural constituent"/>
    <property type="evidence" value="ECO:0007669"/>
    <property type="project" value="TreeGrafter"/>
</dbReference>
<dbReference type="AlphaFoldDB" id="A0A392NSZ0"/>
<accession>A0A392NSZ0</accession>
<evidence type="ECO:0000313" key="2">
    <source>
        <dbReference type="EMBL" id="MCI02988.1"/>
    </source>
</evidence>
<dbReference type="PANTHER" id="PTHR33239">
    <property type="entry name" value="CELLULOSE-BINDING DOMAIN-CONTAINING PROTEIN-RELATED"/>
    <property type="match status" value="1"/>
</dbReference>
<protein>
    <submittedName>
        <fullName evidence="2">Endoglucanase 6-like</fullName>
    </submittedName>
</protein>
<dbReference type="GO" id="GO:0031012">
    <property type="term" value="C:extracellular matrix"/>
    <property type="evidence" value="ECO:0007669"/>
    <property type="project" value="TreeGrafter"/>
</dbReference>
<organism evidence="2 3">
    <name type="scientific">Trifolium medium</name>
    <dbReference type="NCBI Taxonomy" id="97028"/>
    <lineage>
        <taxon>Eukaryota</taxon>
        <taxon>Viridiplantae</taxon>
        <taxon>Streptophyta</taxon>
        <taxon>Embryophyta</taxon>
        <taxon>Tracheophyta</taxon>
        <taxon>Spermatophyta</taxon>
        <taxon>Magnoliopsida</taxon>
        <taxon>eudicotyledons</taxon>
        <taxon>Gunneridae</taxon>
        <taxon>Pentapetalae</taxon>
        <taxon>rosids</taxon>
        <taxon>fabids</taxon>
        <taxon>Fabales</taxon>
        <taxon>Fabaceae</taxon>
        <taxon>Papilionoideae</taxon>
        <taxon>50 kb inversion clade</taxon>
        <taxon>NPAAA clade</taxon>
        <taxon>Hologalegina</taxon>
        <taxon>IRL clade</taxon>
        <taxon>Trifolieae</taxon>
        <taxon>Trifolium</taxon>
    </lineage>
</organism>
<evidence type="ECO:0000259" key="1">
    <source>
        <dbReference type="SMART" id="SM01063"/>
    </source>
</evidence>
<sequence>MTKSWVAGGRTYYRYSTIVTNKSTKNLKSLNLSISKLYGPLWGLTKSGDSYTFPPWISTLSAGKSLEFVYIHSTTPADVSVANYLLA</sequence>
<dbReference type="EMBL" id="LXQA010050840">
    <property type="protein sequence ID" value="MCI02988.1"/>
    <property type="molecule type" value="Genomic_DNA"/>
</dbReference>
<name>A0A392NSZ0_9FABA</name>
<reference evidence="2 3" key="1">
    <citation type="journal article" date="2018" name="Front. Plant Sci.">
        <title>Red Clover (Trifolium pratense) and Zigzag Clover (T. medium) - A Picture of Genomic Similarities and Differences.</title>
        <authorList>
            <person name="Dluhosova J."/>
            <person name="Istvanek J."/>
            <person name="Nedelnik J."/>
            <person name="Repkova J."/>
        </authorList>
    </citation>
    <scope>NUCLEOTIDE SEQUENCE [LARGE SCALE GENOMIC DNA]</scope>
    <source>
        <strain evidence="3">cv. 10/8</strain>
        <tissue evidence="2">Leaf</tissue>
    </source>
</reference>
<comment type="caution">
    <text evidence="2">The sequence shown here is derived from an EMBL/GenBank/DDBJ whole genome shotgun (WGS) entry which is preliminary data.</text>
</comment>
<dbReference type="InterPro" id="IPR019028">
    <property type="entry name" value="CBM_49"/>
</dbReference>
<dbReference type="GO" id="GO:0030246">
    <property type="term" value="F:carbohydrate binding"/>
    <property type="evidence" value="ECO:0007669"/>
    <property type="project" value="InterPro"/>
</dbReference>
<dbReference type="GO" id="GO:0030198">
    <property type="term" value="P:extracellular matrix organization"/>
    <property type="evidence" value="ECO:0007669"/>
    <property type="project" value="TreeGrafter"/>
</dbReference>
<dbReference type="InterPro" id="IPR052879">
    <property type="entry name" value="Dd_Spore_Germination_Stalk"/>
</dbReference>